<dbReference type="Proteomes" id="UP001141327">
    <property type="component" value="Unassembled WGS sequence"/>
</dbReference>
<dbReference type="InterPro" id="IPR006175">
    <property type="entry name" value="YjgF/YER057c/UK114"/>
</dbReference>
<proteinExistence type="inferred from homology"/>
<dbReference type="PANTHER" id="PTHR11803:SF39">
    <property type="entry name" value="2-IMINOBUTANOATE_2-IMINOPROPANOATE DEAMINASE"/>
    <property type="match status" value="1"/>
</dbReference>
<evidence type="ECO:0000313" key="2">
    <source>
        <dbReference type="EMBL" id="KAJ4456836.1"/>
    </source>
</evidence>
<dbReference type="NCBIfam" id="TIGR00004">
    <property type="entry name" value="Rid family detoxifying hydrolase"/>
    <property type="match status" value="1"/>
</dbReference>
<protein>
    <submittedName>
        <fullName evidence="2">RidA family protein</fullName>
    </submittedName>
</protein>
<organism evidence="2 3">
    <name type="scientific">Paratrimastix pyriformis</name>
    <dbReference type="NCBI Taxonomy" id="342808"/>
    <lineage>
        <taxon>Eukaryota</taxon>
        <taxon>Metamonada</taxon>
        <taxon>Preaxostyla</taxon>
        <taxon>Paratrimastigidae</taxon>
        <taxon>Paratrimastix</taxon>
    </lineage>
</organism>
<dbReference type="CDD" id="cd00448">
    <property type="entry name" value="YjgF_YER057c_UK114_family"/>
    <property type="match status" value="1"/>
</dbReference>
<comment type="similarity">
    <text evidence="1">Belongs to the RutC family.</text>
</comment>
<name>A0ABQ8UC34_9EUKA</name>
<dbReference type="InterPro" id="IPR006056">
    <property type="entry name" value="RidA"/>
</dbReference>
<evidence type="ECO:0000256" key="1">
    <source>
        <dbReference type="ARBA" id="ARBA00010552"/>
    </source>
</evidence>
<keyword evidence="3" id="KW-1185">Reference proteome</keyword>
<evidence type="ECO:0000313" key="3">
    <source>
        <dbReference type="Proteomes" id="UP001141327"/>
    </source>
</evidence>
<dbReference type="EMBL" id="JAPMOS010000060">
    <property type="protein sequence ID" value="KAJ4456836.1"/>
    <property type="molecule type" value="Genomic_DNA"/>
</dbReference>
<dbReference type="SUPFAM" id="SSF55298">
    <property type="entry name" value="YjgF-like"/>
    <property type="match status" value="1"/>
</dbReference>
<accession>A0ABQ8UC34</accession>
<dbReference type="Gene3D" id="3.30.1330.40">
    <property type="entry name" value="RutC-like"/>
    <property type="match status" value="1"/>
</dbReference>
<gene>
    <name evidence="2" type="ORF">PAPYR_7862</name>
</gene>
<dbReference type="Pfam" id="PF01042">
    <property type="entry name" value="Ribonuc_L-PSP"/>
    <property type="match status" value="1"/>
</dbReference>
<dbReference type="PANTHER" id="PTHR11803">
    <property type="entry name" value="2-IMINOBUTANOATE/2-IMINOPROPANOATE DEAMINASE RIDA"/>
    <property type="match status" value="1"/>
</dbReference>
<reference evidence="2" key="1">
    <citation type="journal article" date="2022" name="bioRxiv">
        <title>Genomics of Preaxostyla Flagellates Illuminates Evolutionary Transitions and the Path Towards Mitochondrial Loss.</title>
        <authorList>
            <person name="Novak L.V.F."/>
            <person name="Treitli S.C."/>
            <person name="Pyrih J."/>
            <person name="Halakuc P."/>
            <person name="Pipaliya S.V."/>
            <person name="Vacek V."/>
            <person name="Brzon O."/>
            <person name="Soukal P."/>
            <person name="Eme L."/>
            <person name="Dacks J.B."/>
            <person name="Karnkowska A."/>
            <person name="Elias M."/>
            <person name="Hampl V."/>
        </authorList>
    </citation>
    <scope>NUCLEOTIDE SEQUENCE</scope>
    <source>
        <strain evidence="2">RCP-MX</strain>
    </source>
</reference>
<dbReference type="InterPro" id="IPR035959">
    <property type="entry name" value="RutC-like_sf"/>
</dbReference>
<comment type="caution">
    <text evidence="2">The sequence shown here is derived from an EMBL/GenBank/DDBJ whole genome shotgun (WGS) entry which is preliminary data.</text>
</comment>
<sequence>MQTFQVGATVGPYSAAKRIGNTLFVSGQIGINPETKTLATGFADQARQALRNLGNILRAAGTDYAHVAKCNCFLTEQTDLAQMNEIYKEFFVSDFPARAAVVVKGLPAGAIFEIECVAYCP</sequence>